<keyword evidence="2" id="KW-1185">Reference proteome</keyword>
<protein>
    <submittedName>
        <fullName evidence="1">Uncharacterized protein</fullName>
    </submittedName>
</protein>
<organism evidence="1 2">
    <name type="scientific">Xenorhabdus khoisanae</name>
    <dbReference type="NCBI Taxonomy" id="880157"/>
    <lineage>
        <taxon>Bacteria</taxon>
        <taxon>Pseudomonadati</taxon>
        <taxon>Pseudomonadota</taxon>
        <taxon>Gammaproteobacteria</taxon>
        <taxon>Enterobacterales</taxon>
        <taxon>Morganellaceae</taxon>
        <taxon>Xenorhabdus</taxon>
    </lineage>
</organism>
<evidence type="ECO:0000313" key="2">
    <source>
        <dbReference type="Proteomes" id="UP000036277"/>
    </source>
</evidence>
<dbReference type="STRING" id="880157.AB204_15150"/>
<accession>A0A0J5FQ97</accession>
<dbReference type="EMBL" id="LFCV01000107">
    <property type="protein sequence ID" value="KMJ44289.1"/>
    <property type="molecule type" value="Genomic_DNA"/>
</dbReference>
<sequence length="60" mass="6617">MRAGLNKIEDDCVNSEEKSKETIGTCHLVSIGDIIVITLICSELSGIDFLVNINRKILIK</sequence>
<proteinExistence type="predicted"/>
<evidence type="ECO:0000313" key="1">
    <source>
        <dbReference type="EMBL" id="KMJ44289.1"/>
    </source>
</evidence>
<comment type="caution">
    <text evidence="1">The sequence shown here is derived from an EMBL/GenBank/DDBJ whole genome shotgun (WGS) entry which is preliminary data.</text>
</comment>
<dbReference type="PATRIC" id="fig|880157.4.peg.3231"/>
<gene>
    <name evidence="1" type="ORF">AB204_15150</name>
</gene>
<reference evidence="1 2" key="1">
    <citation type="submission" date="2015-06" db="EMBL/GenBank/DDBJ databases">
        <title>Draft Whole-Genome Sequence of the Entomopathogenic Bacterium Xenorhabdus khoisanae.</title>
        <authorList>
            <person name="Naidoo S."/>
            <person name="Featherston J."/>
            <person name="Gray V.M."/>
        </authorList>
    </citation>
    <scope>NUCLEOTIDE SEQUENCE [LARGE SCALE GENOMIC DNA]</scope>
    <source>
        <strain evidence="1 2">MCB</strain>
    </source>
</reference>
<name>A0A0J5FQ97_9GAMM</name>
<dbReference type="AlphaFoldDB" id="A0A0J5FQ97"/>
<dbReference type="Proteomes" id="UP000036277">
    <property type="component" value="Unassembled WGS sequence"/>
</dbReference>